<dbReference type="InterPro" id="IPR019734">
    <property type="entry name" value="TPR_rpt"/>
</dbReference>
<name>A0ABR3ISZ1_9AGAR</name>
<dbReference type="SMART" id="SM00028">
    <property type="entry name" value="TPR"/>
    <property type="match status" value="7"/>
</dbReference>
<dbReference type="Gene3D" id="1.25.40.10">
    <property type="entry name" value="Tetratricopeptide repeat domain"/>
    <property type="match status" value="2"/>
</dbReference>
<sequence length="1259" mass="137734">MGFLVVKRRPPPSGAKIFYGERKPRKANLPSTSEISSELPAATGDDPAGSRSSVSSTLNEPASSRPSTSSTLASGQSAGGGKDSRTLPLALASSITVLSLLKEVCEVFDQVPYVSVAAGIALQIANMAEDVRRNEDRSRELIDKVATYSRVVFGALKDSQIRSGVQLEGLREDLLEITTVLQAIKDILSSLAGKKTTDRLNRFINRGEIFASIEEQDRRLNTAVTAFQLKSAIVLRTASSAPPSPLQLALVQRAVPHQRFVSKKLPSKPQIMFGRHQEVEQIVSTILDRAPARIAILGPGGIGKTSTALSVLHDHRIYEKFSDGRLFVSCEGAASVDLMLNEIAVSMQIDTGGLVNQLYGKIIQKLGEAPSILVLDNFETPWHNPDIRKQVEVLLEDITALDTVAVIVTLRGSEHPAGVRWSQPLLPSLRPVDWHAAVTIFKAISNKMDDYAEKLIRAVDCVPLAVSLLGYLAAVDGETPEALWKRWNVEQTSMIERGDGDRLTNLEYSIQLSLFNPRMKRDPAALALLGLMSLLPDGVCGETYSAMTNMFPDSSNLQKSLATLRQNALIFKESHSDSIRILNPIRLFVLSHHPPSRENRIRLQEHYIDLVLDADRCSSLARAELGNAEAMLVDALRRDDLDRTVDAVVAFSQHSYSLGIMSTSVIARAEERLADGLAVGSVSPPPHSAPAKPRALPSSRVPKWHFWRRKFAPGSPEREATGIADPYLKKRGDCLGCWGQMLGRQGQLQLAEAKLKQALSLHERAGDISGRAYDYHNLGCLMSRQPASLDDAESMFQLAIQLHEQIGDSVGKVYDLMGLGHVLLQRSRNTEALAIFEQALAYHVEDGDLTGQATALHALGHALLARSMCDLAEERFRRALDLHTKDGDTAGQAAALSGIACTFLLRSNYTEAKLAIDASLALQTAPGDPNDLHILGRVYILGSYLSEAEATLTKALDLHTQLDDELGVADDCHYLARTHFQQGRVPDAVTLLAKAQLTYAKSDRSVGTADSFTCAAMIDLRHDQLEAARANVQEAIILYKELDCDIGLAYAYNLLGCIGSCEARKIRNPKKRRPIYEAAVLALNNALEIHCRIKNIQGEANDYLAHAEILMHQSYSNGHNGQYLVKSSNDEALAAEVTRQKGYSDALLTVSRALELHLQIGDRAGQADDLTLQAYIFCVQSRLEDAKRVARQASELHLTTGQQYGVAHASFVAALIASREYDKGDIGSDECWTFVSTASDLLIRVEAMDGQYDWVLGDR</sequence>
<keyword evidence="1" id="KW-0802">TPR repeat</keyword>
<dbReference type="PANTHER" id="PTHR47691:SF3">
    <property type="entry name" value="HTH-TYPE TRANSCRIPTIONAL REGULATOR RV0890C-RELATED"/>
    <property type="match status" value="1"/>
</dbReference>
<dbReference type="Gene3D" id="1.20.930.20">
    <property type="entry name" value="Adaptor protein Cbl, N-terminal domain"/>
    <property type="match status" value="1"/>
</dbReference>
<dbReference type="PANTHER" id="PTHR47691">
    <property type="entry name" value="REGULATOR-RELATED"/>
    <property type="match status" value="1"/>
</dbReference>
<reference evidence="4" key="1">
    <citation type="submission" date="2024-06" db="EMBL/GenBank/DDBJ databases">
        <title>Multi-omics analyses provide insights into the biosynthesis of the anticancer antibiotic pleurotin in Hohenbuehelia grisea.</title>
        <authorList>
            <person name="Weaver J.A."/>
            <person name="Alberti F."/>
        </authorList>
    </citation>
    <scope>NUCLEOTIDE SEQUENCE [LARGE SCALE GENOMIC DNA]</scope>
    <source>
        <strain evidence="4">T-177</strain>
    </source>
</reference>
<dbReference type="InterPro" id="IPR036537">
    <property type="entry name" value="Adaptor_Cbl_N_dom_sf"/>
</dbReference>
<proteinExistence type="predicted"/>
<dbReference type="Proteomes" id="UP001556367">
    <property type="component" value="Unassembled WGS sequence"/>
</dbReference>
<feature type="compositionally biased region" description="Low complexity" evidence="2">
    <location>
        <begin position="61"/>
        <end position="74"/>
    </location>
</feature>
<dbReference type="CDD" id="cd21037">
    <property type="entry name" value="MLKL_NTD"/>
    <property type="match status" value="1"/>
</dbReference>
<evidence type="ECO:0000256" key="2">
    <source>
        <dbReference type="SAM" id="MobiDB-lite"/>
    </source>
</evidence>
<dbReference type="SUPFAM" id="SSF48452">
    <property type="entry name" value="TPR-like"/>
    <property type="match status" value="3"/>
</dbReference>
<dbReference type="PROSITE" id="PS50005">
    <property type="entry name" value="TPR"/>
    <property type="match status" value="1"/>
</dbReference>
<keyword evidence="4" id="KW-1185">Reference proteome</keyword>
<feature type="compositionally biased region" description="Polar residues" evidence="2">
    <location>
        <begin position="50"/>
        <end position="60"/>
    </location>
</feature>
<gene>
    <name evidence="3" type="ORF">HGRIS_012609</name>
</gene>
<accession>A0ABR3ISZ1</accession>
<feature type="region of interest" description="Disordered" evidence="2">
    <location>
        <begin position="1"/>
        <end position="83"/>
    </location>
</feature>
<dbReference type="Gene3D" id="3.40.50.300">
    <property type="entry name" value="P-loop containing nucleotide triphosphate hydrolases"/>
    <property type="match status" value="1"/>
</dbReference>
<dbReference type="Pfam" id="PF13424">
    <property type="entry name" value="TPR_12"/>
    <property type="match status" value="1"/>
</dbReference>
<evidence type="ECO:0000313" key="3">
    <source>
        <dbReference type="EMBL" id="KAL0946379.1"/>
    </source>
</evidence>
<feature type="compositionally biased region" description="Basic residues" evidence="2">
    <location>
        <begin position="1"/>
        <end position="10"/>
    </location>
</feature>
<protein>
    <recommendedName>
        <fullName evidence="5">AAA+ ATPase domain-containing protein</fullName>
    </recommendedName>
</protein>
<organism evidence="3 4">
    <name type="scientific">Hohenbuehelia grisea</name>
    <dbReference type="NCBI Taxonomy" id="104357"/>
    <lineage>
        <taxon>Eukaryota</taxon>
        <taxon>Fungi</taxon>
        <taxon>Dikarya</taxon>
        <taxon>Basidiomycota</taxon>
        <taxon>Agaricomycotina</taxon>
        <taxon>Agaricomycetes</taxon>
        <taxon>Agaricomycetidae</taxon>
        <taxon>Agaricales</taxon>
        <taxon>Pleurotineae</taxon>
        <taxon>Pleurotaceae</taxon>
        <taxon>Hohenbuehelia</taxon>
    </lineage>
</organism>
<dbReference type="InterPro" id="IPR027417">
    <property type="entry name" value="P-loop_NTPase"/>
</dbReference>
<dbReference type="EMBL" id="JASNQZ010000015">
    <property type="protein sequence ID" value="KAL0946379.1"/>
    <property type="molecule type" value="Genomic_DNA"/>
</dbReference>
<evidence type="ECO:0008006" key="5">
    <source>
        <dbReference type="Google" id="ProtNLM"/>
    </source>
</evidence>
<evidence type="ECO:0000313" key="4">
    <source>
        <dbReference type="Proteomes" id="UP001556367"/>
    </source>
</evidence>
<comment type="caution">
    <text evidence="3">The sequence shown here is derived from an EMBL/GenBank/DDBJ whole genome shotgun (WGS) entry which is preliminary data.</text>
</comment>
<evidence type="ECO:0000256" key="1">
    <source>
        <dbReference type="PROSITE-ProRule" id="PRU00339"/>
    </source>
</evidence>
<dbReference type="SUPFAM" id="SSF52540">
    <property type="entry name" value="P-loop containing nucleoside triphosphate hydrolases"/>
    <property type="match status" value="1"/>
</dbReference>
<dbReference type="InterPro" id="IPR059179">
    <property type="entry name" value="MLKL-like_MCAfunc"/>
</dbReference>
<feature type="repeat" description="TPR" evidence="1">
    <location>
        <begin position="853"/>
        <end position="886"/>
    </location>
</feature>
<dbReference type="InterPro" id="IPR011990">
    <property type="entry name" value="TPR-like_helical_dom_sf"/>
</dbReference>